<dbReference type="PANTHER" id="PTHR10125:SF9">
    <property type="entry name" value="P2X PURINOCEPTOR 1"/>
    <property type="match status" value="1"/>
</dbReference>
<evidence type="ECO:0000256" key="12">
    <source>
        <dbReference type="ARBA" id="ARBA00023303"/>
    </source>
</evidence>
<evidence type="ECO:0000256" key="8">
    <source>
        <dbReference type="ARBA" id="ARBA00023136"/>
    </source>
</evidence>
<keyword evidence="3 14" id="KW-0813">Transport</keyword>
<evidence type="ECO:0000256" key="11">
    <source>
        <dbReference type="ARBA" id="ARBA00023286"/>
    </source>
</evidence>
<evidence type="ECO:0000256" key="7">
    <source>
        <dbReference type="ARBA" id="ARBA00023065"/>
    </source>
</evidence>
<dbReference type="PROSITE" id="PS01212">
    <property type="entry name" value="P2X_RECEPTOR"/>
    <property type="match status" value="1"/>
</dbReference>
<dbReference type="FunFam" id="2.60.490.10:FF:000001">
    <property type="entry name" value="P2X purinoceptor"/>
    <property type="match status" value="1"/>
</dbReference>
<evidence type="ECO:0000256" key="9">
    <source>
        <dbReference type="ARBA" id="ARBA00023157"/>
    </source>
</evidence>
<comment type="subunit">
    <text evidence="14">Functional P2XRs are organized as homomeric and heteromeric trimers. Forms heterodimer with P2RX2. Forms heterodimer with P2RX4. Forms heterodimer with P2RX5.</text>
</comment>
<evidence type="ECO:0000256" key="3">
    <source>
        <dbReference type="ARBA" id="ARBA00022448"/>
    </source>
</evidence>
<dbReference type="Pfam" id="PF00864">
    <property type="entry name" value="P2X_receptor"/>
    <property type="match status" value="1"/>
</dbReference>
<dbReference type="InterPro" id="IPR027309">
    <property type="entry name" value="P2X_extracellular_dom_sf"/>
</dbReference>
<dbReference type="GO" id="GO:0070588">
    <property type="term" value="P:calcium ion transmembrane transport"/>
    <property type="evidence" value="ECO:0007669"/>
    <property type="project" value="TreeGrafter"/>
</dbReference>
<reference evidence="19" key="1">
    <citation type="journal article" date="2014" name="Nature">
        <title>Elephant shark genome provides unique insights into gnathostome evolution.</title>
        <authorList>
            <consortium name="International Elephant Shark Genome Sequencing Consortium"/>
            <person name="Venkatesh B."/>
            <person name="Lee A.P."/>
            <person name="Ravi V."/>
            <person name="Maurya A.K."/>
            <person name="Lian M.M."/>
            <person name="Swann J.B."/>
            <person name="Ohta Y."/>
            <person name="Flajnik M.F."/>
            <person name="Sutoh Y."/>
            <person name="Kasahara M."/>
            <person name="Hoon S."/>
            <person name="Gangu V."/>
            <person name="Roy S.W."/>
            <person name="Irimia M."/>
            <person name="Korzh V."/>
            <person name="Kondrychyn I."/>
            <person name="Lim Z.W."/>
            <person name="Tay B.H."/>
            <person name="Tohari S."/>
            <person name="Kong K.W."/>
            <person name="Ho S."/>
            <person name="Lorente-Galdos B."/>
            <person name="Quilez J."/>
            <person name="Marques-Bonet T."/>
            <person name="Raney B.J."/>
            <person name="Ingham P.W."/>
            <person name="Tay A."/>
            <person name="Hillier L.W."/>
            <person name="Minx P."/>
            <person name="Boehm T."/>
            <person name="Wilson R.K."/>
            <person name="Brenner S."/>
            <person name="Warren W.C."/>
        </authorList>
    </citation>
    <scope>NUCLEOTIDE SEQUENCE</scope>
    <source>
        <tissue evidence="19">Brain</tissue>
    </source>
</reference>
<keyword evidence="6 18" id="KW-1133">Transmembrane helix</keyword>
<feature type="disulfide bond" evidence="16">
    <location>
        <begin position="260"/>
        <end position="269"/>
    </location>
</feature>
<feature type="binding site" evidence="15">
    <location>
        <begin position="290"/>
        <end position="292"/>
    </location>
    <ligand>
        <name>ATP</name>
        <dbReference type="ChEBI" id="CHEBI:30616"/>
        <note>ligand shared between two neighboring subunits of the homotrimer</note>
    </ligand>
</feature>
<dbReference type="GO" id="GO:0033198">
    <property type="term" value="P:response to ATP"/>
    <property type="evidence" value="ECO:0007669"/>
    <property type="project" value="InterPro"/>
</dbReference>
<keyword evidence="7 14" id="KW-0406">Ion transport</keyword>
<evidence type="ECO:0000256" key="6">
    <source>
        <dbReference type="ARBA" id="ARBA00022989"/>
    </source>
</evidence>
<keyword evidence="5 18" id="KW-0812">Transmembrane</keyword>
<comment type="subcellular location">
    <subcellularLocation>
        <location evidence="1">Cell membrane</location>
        <topology evidence="1">Multi-pass membrane protein</topology>
    </subcellularLocation>
    <subcellularLocation>
        <location evidence="18">Membrane</location>
        <topology evidence="18">Multi-pass membrane protein</topology>
    </subcellularLocation>
</comment>
<comment type="similarity">
    <text evidence="2 14 18">Belongs to the P2X receptor family.</text>
</comment>
<keyword evidence="9 16" id="KW-1015">Disulfide bond</keyword>
<dbReference type="PANTHER" id="PTHR10125">
    <property type="entry name" value="P2X PURINOCEPTOR"/>
    <property type="match status" value="1"/>
</dbReference>
<dbReference type="AlphaFoldDB" id="V9KU17"/>
<dbReference type="PRINTS" id="PR01308">
    <property type="entry name" value="P2X1RECEPTOR"/>
</dbReference>
<dbReference type="GO" id="GO:0004931">
    <property type="term" value="F:extracellularly ATP-gated monoatomic cation channel activity"/>
    <property type="evidence" value="ECO:0007669"/>
    <property type="project" value="UniProtKB-UniRule"/>
</dbReference>
<dbReference type="InterPro" id="IPR053792">
    <property type="entry name" value="P2X_RECEPTOR_CS"/>
</dbReference>
<evidence type="ECO:0000313" key="19">
    <source>
        <dbReference type="EMBL" id="AFP01986.1"/>
    </source>
</evidence>
<keyword evidence="15" id="KW-0067">ATP-binding</keyword>
<dbReference type="PRINTS" id="PR01307">
    <property type="entry name" value="P2XRECEPTOR"/>
</dbReference>
<dbReference type="InterPro" id="IPR059116">
    <property type="entry name" value="P2X_receptor"/>
</dbReference>
<feature type="disulfide bond" evidence="16">
    <location>
        <begin position="132"/>
        <end position="158"/>
    </location>
</feature>
<keyword evidence="18" id="KW-0675">Receptor</keyword>
<keyword evidence="11 14" id="KW-1071">Ligand-gated ion channel</keyword>
<evidence type="ECO:0000256" key="2">
    <source>
        <dbReference type="ARBA" id="ARBA00009848"/>
    </source>
</evidence>
<name>V9KU17_CALMI</name>
<keyword evidence="8 14" id="KW-0472">Membrane</keyword>
<feature type="transmembrane region" description="Helical" evidence="18">
    <location>
        <begin position="31"/>
        <end position="50"/>
    </location>
</feature>
<proteinExistence type="evidence at transcript level"/>
<feature type="disulfide bond" evidence="16">
    <location>
        <begin position="117"/>
        <end position="164"/>
    </location>
</feature>
<feature type="binding site" evidence="15">
    <location>
        <position position="309"/>
    </location>
    <ligand>
        <name>ATP</name>
        <dbReference type="ChEBI" id="CHEBI:30616"/>
        <note>ligand shared between two neighboring subunits of the homotrimer</note>
    </ligand>
</feature>
<dbReference type="GO" id="GO:0098794">
    <property type="term" value="C:postsynapse"/>
    <property type="evidence" value="ECO:0007669"/>
    <property type="project" value="GOC"/>
</dbReference>
<dbReference type="NCBIfam" id="TIGR00863">
    <property type="entry name" value="P2X"/>
    <property type="match status" value="1"/>
</dbReference>
<dbReference type="Gene3D" id="1.10.287.940">
    <property type="entry name" value="atp-gated p2x4 ion channel"/>
    <property type="match status" value="1"/>
</dbReference>
<evidence type="ECO:0000256" key="4">
    <source>
        <dbReference type="ARBA" id="ARBA00022475"/>
    </source>
</evidence>
<accession>V9KU17</accession>
<feature type="disulfide bond" evidence="16">
    <location>
        <begin position="126"/>
        <end position="149"/>
    </location>
</feature>
<comment type="function">
    <text evidence="14">ATP-gated nonselective transmembrane cation channel permeable to potassium, sodium and with relatively high calcium permeability. Furthermore, CTP functions as a weak affinity agonist for P2RX1.</text>
</comment>
<feature type="binding site" evidence="15">
    <location>
        <position position="185"/>
    </location>
    <ligand>
        <name>ATP</name>
        <dbReference type="ChEBI" id="CHEBI:30616"/>
        <note>ligand shared between two neighboring subunits of the homotrimer</note>
    </ligand>
</feature>
<dbReference type="GO" id="GO:0005886">
    <property type="term" value="C:plasma membrane"/>
    <property type="evidence" value="ECO:0007669"/>
    <property type="project" value="UniProtKB-SubCell"/>
</dbReference>
<feature type="glycosylation site" description="N-linked (GlcNAc...) asparagine" evidence="17">
    <location>
        <position position="183"/>
    </location>
</feature>
<comment type="catalytic activity">
    <reaction evidence="13">
        <text>Ca(2+)(in) = Ca(2+)(out)</text>
        <dbReference type="Rhea" id="RHEA:29671"/>
        <dbReference type="ChEBI" id="CHEBI:29108"/>
    </reaction>
</comment>
<evidence type="ECO:0000256" key="1">
    <source>
        <dbReference type="ARBA" id="ARBA00004651"/>
    </source>
</evidence>
<protein>
    <recommendedName>
        <fullName evidence="14 18">P2X purinoceptor</fullName>
    </recommendedName>
    <alternativeName>
        <fullName evidence="14">P2X purinoceptor 1</fullName>
    </alternativeName>
</protein>
<dbReference type="InterPro" id="IPR003044">
    <property type="entry name" value="P2X1_purnocptor"/>
</dbReference>
<keyword evidence="10" id="KW-0325">Glycoprotein</keyword>
<dbReference type="PIRSF" id="PIRSF005713">
    <property type="entry name" value="P2X_purinoceptor"/>
    <property type="match status" value="1"/>
</dbReference>
<evidence type="ECO:0000256" key="17">
    <source>
        <dbReference type="PIRSR" id="PIRSR005713-3"/>
    </source>
</evidence>
<sequence>MCHRLLDGILDFFFEYETPRMVTVRNKHIGIIFRFIQLAVLMYIIGWVFLHEKGYQSTDSIISSVSVKMKGVATGNVSGLGQRVWDVADYTFPSQGSDSFVIMTNYIVTAGQREMVCKQHSSSGTCKSDRDCFAGQHQRNGQGIMTGKCIDENGQNTCEIFGWCPAENDTIIPEPPLLLAAENFTMFIKNSITFTRFRVSRRNLVESVTGEDLQNCIHHHLQKPLCPIFRLGDIVSAIKQDFPSLARKGGMIGMVIDWSCNLDLPDTHCLPTYTFHNLHGDLDQISTGFNFRYARYYREDGIEKRDLYKVFGIRFDIMVQGKAGKFNLLQTTVAIGSGIGVFGLATVVCDLVLLNFLPKRDYYKQKKFKNAETKPQISESKD</sequence>
<keyword evidence="12 18" id="KW-0407">Ion channel</keyword>
<organism evidence="19">
    <name type="scientific">Callorhinchus milii</name>
    <name type="common">Ghost shark</name>
    <dbReference type="NCBI Taxonomy" id="7868"/>
    <lineage>
        <taxon>Eukaryota</taxon>
        <taxon>Metazoa</taxon>
        <taxon>Chordata</taxon>
        <taxon>Craniata</taxon>
        <taxon>Vertebrata</taxon>
        <taxon>Chondrichthyes</taxon>
        <taxon>Holocephali</taxon>
        <taxon>Chimaeriformes</taxon>
        <taxon>Callorhinchidae</taxon>
        <taxon>Callorhinchus</taxon>
    </lineage>
</organism>
<feature type="transmembrane region" description="Helical" evidence="18">
    <location>
        <begin position="333"/>
        <end position="357"/>
    </location>
</feature>
<keyword evidence="4" id="KW-1003">Cell membrane</keyword>
<keyword evidence="15" id="KW-0547">Nucleotide-binding</keyword>
<feature type="disulfide bond" evidence="16">
    <location>
        <begin position="216"/>
        <end position="226"/>
    </location>
</feature>
<comment type="function">
    <text evidence="18">Receptor for ATP that acts as a ligand-gated ion channel.</text>
</comment>
<evidence type="ECO:0000256" key="10">
    <source>
        <dbReference type="ARBA" id="ARBA00023180"/>
    </source>
</evidence>
<evidence type="ECO:0000256" key="16">
    <source>
        <dbReference type="PIRSR" id="PIRSR005713-2"/>
    </source>
</evidence>
<evidence type="ECO:0000256" key="15">
    <source>
        <dbReference type="PIRSR" id="PIRSR005713-1"/>
    </source>
</evidence>
<dbReference type="GO" id="GO:0005524">
    <property type="term" value="F:ATP binding"/>
    <property type="evidence" value="ECO:0007669"/>
    <property type="project" value="UniProtKB-UniRule"/>
</dbReference>
<dbReference type="InterPro" id="IPR001429">
    <property type="entry name" value="P2X_purnocptor"/>
</dbReference>
<evidence type="ECO:0000256" key="14">
    <source>
        <dbReference type="PIRNR" id="PIRNR005713"/>
    </source>
</evidence>
<evidence type="ECO:0000256" key="13">
    <source>
        <dbReference type="ARBA" id="ARBA00036634"/>
    </source>
</evidence>
<dbReference type="Gene3D" id="2.60.490.10">
    <property type="entry name" value="atp-gated p2x4 ion channel domain"/>
    <property type="match status" value="1"/>
</dbReference>
<dbReference type="EMBL" id="JW869468">
    <property type="protein sequence ID" value="AFP01986.1"/>
    <property type="molecule type" value="mRNA"/>
</dbReference>
<evidence type="ECO:0000256" key="18">
    <source>
        <dbReference type="RuleBase" id="RU000681"/>
    </source>
</evidence>
<evidence type="ECO:0000256" key="5">
    <source>
        <dbReference type="ARBA" id="ARBA00022692"/>
    </source>
</evidence>
<dbReference type="GO" id="GO:0001614">
    <property type="term" value="F:purinergic nucleotide receptor activity"/>
    <property type="evidence" value="ECO:0007669"/>
    <property type="project" value="UniProtKB-UniRule"/>
</dbReference>
<feature type="binding site" evidence="15">
    <location>
        <begin position="68"/>
        <end position="70"/>
    </location>
    <ligand>
        <name>ATP</name>
        <dbReference type="ChEBI" id="CHEBI:30616"/>
        <note>ligand shared between two neighboring subunits of the homotrimer</note>
    </ligand>
</feature>